<evidence type="ECO:0008006" key="11">
    <source>
        <dbReference type="Google" id="ProtNLM"/>
    </source>
</evidence>
<dbReference type="SUPFAM" id="SSF111126">
    <property type="entry name" value="Ligand-binding domain in the NO signalling and Golgi transport"/>
    <property type="match status" value="1"/>
</dbReference>
<keyword evidence="4" id="KW-0813">Transport</keyword>
<reference evidence="10" key="1">
    <citation type="submission" date="2023-07" db="EMBL/GenBank/DDBJ databases">
        <title>A draft genome of Kazachstania heterogenica Y-27499.</title>
        <authorList>
            <person name="Donic C."/>
            <person name="Kralova J.S."/>
            <person name="Fidel L."/>
            <person name="Ben-Dor S."/>
            <person name="Jung S."/>
        </authorList>
    </citation>
    <scope>NUCLEOTIDE SEQUENCE [LARGE SCALE GENOMIC DNA]</scope>
    <source>
        <strain evidence="10">Y27499</strain>
    </source>
</reference>
<organism evidence="9 10">
    <name type="scientific">Arxiozyma heterogenica</name>
    <dbReference type="NCBI Taxonomy" id="278026"/>
    <lineage>
        <taxon>Eukaryota</taxon>
        <taxon>Fungi</taxon>
        <taxon>Dikarya</taxon>
        <taxon>Ascomycota</taxon>
        <taxon>Saccharomycotina</taxon>
        <taxon>Saccharomycetes</taxon>
        <taxon>Saccharomycetales</taxon>
        <taxon>Saccharomycetaceae</taxon>
        <taxon>Arxiozyma</taxon>
    </lineage>
</organism>
<keyword evidence="6" id="KW-0931">ER-Golgi transport</keyword>
<evidence type="ECO:0000256" key="4">
    <source>
        <dbReference type="ARBA" id="ARBA00022448"/>
    </source>
</evidence>
<dbReference type="GO" id="GO:1990071">
    <property type="term" value="C:TRAPPII protein complex"/>
    <property type="evidence" value="ECO:0007669"/>
    <property type="project" value="TreeGrafter"/>
</dbReference>
<dbReference type="PANTHER" id="PTHR20902">
    <property type="entry name" value="41-2 PROTEIN ANTIGEN-RELATED"/>
    <property type="match status" value="1"/>
</dbReference>
<dbReference type="CDD" id="cd14943">
    <property type="entry name" value="TRAPPC5_Trs31"/>
    <property type="match status" value="1"/>
</dbReference>
<gene>
    <name evidence="9" type="ORF">RI543_004117</name>
</gene>
<evidence type="ECO:0000256" key="7">
    <source>
        <dbReference type="ARBA" id="ARBA00023034"/>
    </source>
</evidence>
<dbReference type="InterPro" id="IPR007194">
    <property type="entry name" value="TRAPP_component"/>
</dbReference>
<dbReference type="GO" id="GO:0005783">
    <property type="term" value="C:endoplasmic reticulum"/>
    <property type="evidence" value="ECO:0007669"/>
    <property type="project" value="UniProtKB-SubCell"/>
</dbReference>
<dbReference type="GO" id="GO:0006888">
    <property type="term" value="P:endoplasmic reticulum to Golgi vesicle-mediated transport"/>
    <property type="evidence" value="ECO:0007669"/>
    <property type="project" value="TreeGrafter"/>
</dbReference>
<evidence type="ECO:0000313" key="10">
    <source>
        <dbReference type="Proteomes" id="UP001306508"/>
    </source>
</evidence>
<keyword evidence="10" id="KW-1185">Reference proteome</keyword>
<dbReference type="Proteomes" id="UP001306508">
    <property type="component" value="Unassembled WGS sequence"/>
</dbReference>
<dbReference type="InterPro" id="IPR016696">
    <property type="entry name" value="TRAPP-I_su5"/>
</dbReference>
<evidence type="ECO:0000256" key="1">
    <source>
        <dbReference type="ARBA" id="ARBA00004240"/>
    </source>
</evidence>
<evidence type="ECO:0000313" key="9">
    <source>
        <dbReference type="EMBL" id="KAK5778452.1"/>
    </source>
</evidence>
<dbReference type="GO" id="GO:1990072">
    <property type="term" value="C:TRAPPIII protein complex"/>
    <property type="evidence" value="ECO:0007669"/>
    <property type="project" value="TreeGrafter"/>
</dbReference>
<evidence type="ECO:0000256" key="6">
    <source>
        <dbReference type="ARBA" id="ARBA00022892"/>
    </source>
</evidence>
<evidence type="ECO:0000256" key="5">
    <source>
        <dbReference type="ARBA" id="ARBA00022824"/>
    </source>
</evidence>
<name>A0AAN7WM47_9SACH</name>
<proteinExistence type="inferred from homology"/>
<dbReference type="GO" id="GO:1990070">
    <property type="term" value="C:TRAPPI protein complex"/>
    <property type="evidence" value="ECO:0007669"/>
    <property type="project" value="TreeGrafter"/>
</dbReference>
<dbReference type="PANTHER" id="PTHR20902:SF0">
    <property type="entry name" value="TRAFFICKING PROTEIN PARTICLE COMPLEX SUBUNIT 5"/>
    <property type="match status" value="1"/>
</dbReference>
<protein>
    <recommendedName>
        <fullName evidence="11">Trafficking protein particle complex subunit</fullName>
    </recommendedName>
</protein>
<dbReference type="InterPro" id="IPR024096">
    <property type="entry name" value="NO_sig/Golgi_transp_ligand-bd"/>
</dbReference>
<accession>A0AAN7WM47</accession>
<comment type="subcellular location">
    <subcellularLocation>
        <location evidence="1">Endoplasmic reticulum</location>
    </subcellularLocation>
    <subcellularLocation>
        <location evidence="2">Golgi apparatus</location>
    </subcellularLocation>
</comment>
<keyword evidence="5" id="KW-0256">Endoplasmic reticulum</keyword>
<sequence length="207" mass="23359">MEVKSSFSSLPTTSTSTNKFSENATITSGGSVSVSGGVTSANAISATSSGNNNMSIDTNTTQRMSVVSYIEDKEYVSVGKDIPKMKRRDLKIIDILQFIHGTVWSYLFGHVSNDLMKSQENDTEYRIIDNEPQWTQFISGSKRNQVHYESCNYMLCGLIQGYLCESGFPCNVTAHWQPIDQYPQRIVFVIQFQQEVMTREQLRYSGR</sequence>
<dbReference type="AlphaFoldDB" id="A0AAN7WM47"/>
<keyword evidence="7" id="KW-0333">Golgi apparatus</keyword>
<feature type="compositionally biased region" description="Low complexity" evidence="8">
    <location>
        <begin position="1"/>
        <end position="17"/>
    </location>
</feature>
<evidence type="ECO:0000256" key="8">
    <source>
        <dbReference type="SAM" id="MobiDB-lite"/>
    </source>
</evidence>
<feature type="region of interest" description="Disordered" evidence="8">
    <location>
        <begin position="1"/>
        <end position="22"/>
    </location>
</feature>
<dbReference type="EMBL" id="JAWIZZ010000053">
    <property type="protein sequence ID" value="KAK5778452.1"/>
    <property type="molecule type" value="Genomic_DNA"/>
</dbReference>
<evidence type="ECO:0000256" key="3">
    <source>
        <dbReference type="ARBA" id="ARBA00006218"/>
    </source>
</evidence>
<dbReference type="Gene3D" id="3.30.1380.20">
    <property type="entry name" value="Trafficking protein particle complex subunit 3"/>
    <property type="match status" value="1"/>
</dbReference>
<comment type="caution">
    <text evidence="9">The sequence shown here is derived from an EMBL/GenBank/DDBJ whole genome shotgun (WGS) entry which is preliminary data.</text>
</comment>
<dbReference type="Pfam" id="PF04051">
    <property type="entry name" value="TRAPP"/>
    <property type="match status" value="1"/>
</dbReference>
<evidence type="ECO:0000256" key="2">
    <source>
        <dbReference type="ARBA" id="ARBA00004555"/>
    </source>
</evidence>
<comment type="similarity">
    <text evidence="3">Belongs to the TRAPP small subunits family. BET3 subfamily.</text>
</comment>